<keyword evidence="4 7" id="KW-0863">Zinc-finger</keyword>
<feature type="compositionally biased region" description="Low complexity" evidence="8">
    <location>
        <begin position="391"/>
        <end position="403"/>
    </location>
</feature>
<dbReference type="Proteomes" id="UP000467700">
    <property type="component" value="Unassembled WGS sequence"/>
</dbReference>
<evidence type="ECO:0000259" key="9">
    <source>
        <dbReference type="PROSITE" id="PS50089"/>
    </source>
</evidence>
<feature type="compositionally biased region" description="Polar residues" evidence="8">
    <location>
        <begin position="572"/>
        <end position="581"/>
    </location>
</feature>
<keyword evidence="3" id="KW-0677">Repeat</keyword>
<evidence type="ECO:0008006" key="13">
    <source>
        <dbReference type="Google" id="ProtNLM"/>
    </source>
</evidence>
<dbReference type="InterPro" id="IPR036236">
    <property type="entry name" value="Znf_C2H2_sf"/>
</dbReference>
<dbReference type="InterPro" id="IPR017907">
    <property type="entry name" value="Znf_RING_CS"/>
</dbReference>
<evidence type="ECO:0000256" key="7">
    <source>
        <dbReference type="PROSITE-ProRule" id="PRU00042"/>
    </source>
</evidence>
<keyword evidence="6" id="KW-0539">Nucleus</keyword>
<evidence type="ECO:0000256" key="2">
    <source>
        <dbReference type="ARBA" id="ARBA00022723"/>
    </source>
</evidence>
<name>A0A8S0X713_CYCAE</name>
<evidence type="ECO:0000256" key="8">
    <source>
        <dbReference type="SAM" id="MobiDB-lite"/>
    </source>
</evidence>
<feature type="region of interest" description="Disordered" evidence="8">
    <location>
        <begin position="685"/>
        <end position="715"/>
    </location>
</feature>
<dbReference type="PANTHER" id="PTHR24406">
    <property type="entry name" value="TRANSCRIPTIONAL REPRESSOR CTCFL-RELATED"/>
    <property type="match status" value="1"/>
</dbReference>
<evidence type="ECO:0000256" key="5">
    <source>
        <dbReference type="ARBA" id="ARBA00022833"/>
    </source>
</evidence>
<dbReference type="SMART" id="SM00355">
    <property type="entry name" value="ZnF_C2H2"/>
    <property type="match status" value="5"/>
</dbReference>
<dbReference type="GO" id="GO:0008270">
    <property type="term" value="F:zinc ion binding"/>
    <property type="evidence" value="ECO:0007669"/>
    <property type="project" value="UniProtKB-KW"/>
</dbReference>
<dbReference type="InterPro" id="IPR013083">
    <property type="entry name" value="Znf_RING/FYVE/PHD"/>
</dbReference>
<dbReference type="InterPro" id="IPR013087">
    <property type="entry name" value="Znf_C2H2_type"/>
</dbReference>
<keyword evidence="2" id="KW-0479">Metal-binding</keyword>
<gene>
    <name evidence="11" type="ORF">AAE3_LOCUS11585</name>
</gene>
<evidence type="ECO:0000256" key="1">
    <source>
        <dbReference type="ARBA" id="ARBA00004123"/>
    </source>
</evidence>
<comment type="subcellular location">
    <subcellularLocation>
        <location evidence="1">Nucleus</location>
    </subcellularLocation>
</comment>
<feature type="compositionally biased region" description="Low complexity" evidence="8">
    <location>
        <begin position="320"/>
        <end position="346"/>
    </location>
</feature>
<dbReference type="AlphaFoldDB" id="A0A8S0X713"/>
<feature type="compositionally biased region" description="Polar residues" evidence="8">
    <location>
        <begin position="360"/>
        <end position="371"/>
    </location>
</feature>
<evidence type="ECO:0000313" key="11">
    <source>
        <dbReference type="EMBL" id="CAA7269312.1"/>
    </source>
</evidence>
<dbReference type="Gene3D" id="3.30.160.60">
    <property type="entry name" value="Classic Zinc Finger"/>
    <property type="match status" value="1"/>
</dbReference>
<dbReference type="SUPFAM" id="SSF57850">
    <property type="entry name" value="RING/U-box"/>
    <property type="match status" value="1"/>
</dbReference>
<dbReference type="SMART" id="SM00184">
    <property type="entry name" value="RING"/>
    <property type="match status" value="2"/>
</dbReference>
<evidence type="ECO:0000256" key="4">
    <source>
        <dbReference type="ARBA" id="ARBA00022771"/>
    </source>
</evidence>
<comment type="caution">
    <text evidence="11">The sequence shown here is derived from an EMBL/GenBank/DDBJ whole genome shotgun (WGS) entry which is preliminary data.</text>
</comment>
<keyword evidence="12" id="KW-1185">Reference proteome</keyword>
<dbReference type="PROSITE" id="PS50089">
    <property type="entry name" value="ZF_RING_2"/>
    <property type="match status" value="1"/>
</dbReference>
<feature type="domain" description="RING-type" evidence="9">
    <location>
        <begin position="727"/>
        <end position="765"/>
    </location>
</feature>
<dbReference type="Gene3D" id="3.30.40.10">
    <property type="entry name" value="Zinc/RING finger domain, C3HC4 (zinc finger)"/>
    <property type="match status" value="1"/>
</dbReference>
<organism evidence="11 12">
    <name type="scientific">Cyclocybe aegerita</name>
    <name type="common">Black poplar mushroom</name>
    <name type="synonym">Agrocybe aegerita</name>
    <dbReference type="NCBI Taxonomy" id="1973307"/>
    <lineage>
        <taxon>Eukaryota</taxon>
        <taxon>Fungi</taxon>
        <taxon>Dikarya</taxon>
        <taxon>Basidiomycota</taxon>
        <taxon>Agaricomycotina</taxon>
        <taxon>Agaricomycetes</taxon>
        <taxon>Agaricomycetidae</taxon>
        <taxon>Agaricales</taxon>
        <taxon>Agaricineae</taxon>
        <taxon>Bolbitiaceae</taxon>
        <taxon>Cyclocybe</taxon>
    </lineage>
</organism>
<proteinExistence type="predicted"/>
<evidence type="ECO:0000259" key="10">
    <source>
        <dbReference type="PROSITE" id="PS50157"/>
    </source>
</evidence>
<evidence type="ECO:0000313" key="12">
    <source>
        <dbReference type="Proteomes" id="UP000467700"/>
    </source>
</evidence>
<feature type="compositionally biased region" description="Low complexity" evidence="8">
    <location>
        <begin position="599"/>
        <end position="611"/>
    </location>
</feature>
<feature type="compositionally biased region" description="Low complexity" evidence="8">
    <location>
        <begin position="372"/>
        <end position="383"/>
    </location>
</feature>
<feature type="region of interest" description="Disordered" evidence="8">
    <location>
        <begin position="572"/>
        <end position="613"/>
    </location>
</feature>
<dbReference type="EMBL" id="CACVBS010000077">
    <property type="protein sequence ID" value="CAA7269312.1"/>
    <property type="molecule type" value="Genomic_DNA"/>
</dbReference>
<sequence length="781" mass="83373">MPICPQCDNRTFSNKEALLQHMRSSSAWHPFCSQCDRRFVSQTAFDAHMAAKHPPTFDCTTCNKSFHAQFALEDHYRGSQAHPNCVRCGRGFFDEPAREEHLQTAHPKSPCPPCGGIIIYDDALDQHYLTPKITLLARDAPGDSETKIRIESTSRRVIPTCTAQHCGVGCLDDAALELHIEMVHAPTPTVVGVRPVAVAPSAGSSALSAHEDTKIEKPKPQEEPLYSTGFTPLSPKSFPQRLLIGERRMDSPDIQLEANFMSPLNAVQPLFSPTSLPRPGGIIEELWSSRENSNVQVRTPRAPDTGKSPECPSSFAAAVSARPSSWASPTSSSQSPPRHSIAASVPLPSPPSLGSPSWLDDNSSRSQGSTASRFSPPSSSRYYEVPRRPYVSPSHPSASSSVASLIESSRYSIPATRAYDTVRQFSPPRISPPHASSDWHPRLYPGSVRAGRTASLTRPGVASGSQMGFGSYSHNHLTSTFSFGSGSITETSPISAFGRSEASGSSGGGAGAMGEQVDWRSLMGSRDSRASLFSESQLTPRAELPFSRPELVPSTSQAHLLQGQVLTPISPSLATISSPASSALEHSPGSAHPEPETRPTTASSSQASPQQKITYTAPSECACSPSVASPMGLGVLPSISPLASTPIDISVFDYPEARQPLPDSPPPTQTVSPVTVIEEIAALPCPSEEPSSNPTTPQKCIQTSPLSSPLPTSVAPLPTSNPNPLHCRGCLADECDDITATMCGHIFCNRCITDAVIKTSRCPVCMTPTLLYCLFRLDLAA</sequence>
<reference evidence="11 12" key="1">
    <citation type="submission" date="2020-01" db="EMBL/GenBank/DDBJ databases">
        <authorList>
            <person name="Gupta K D."/>
        </authorList>
    </citation>
    <scope>NUCLEOTIDE SEQUENCE [LARGE SCALE GENOMIC DNA]</scope>
</reference>
<dbReference type="PROSITE" id="PS50157">
    <property type="entry name" value="ZINC_FINGER_C2H2_2"/>
    <property type="match status" value="1"/>
</dbReference>
<dbReference type="GO" id="GO:0005634">
    <property type="term" value="C:nucleus"/>
    <property type="evidence" value="ECO:0007669"/>
    <property type="project" value="UniProtKB-SubCell"/>
</dbReference>
<keyword evidence="5" id="KW-0862">Zinc</keyword>
<feature type="domain" description="C2H2-type" evidence="10">
    <location>
        <begin position="57"/>
        <end position="82"/>
    </location>
</feature>
<protein>
    <recommendedName>
        <fullName evidence="13">RING-type domain-containing protein</fullName>
    </recommendedName>
</protein>
<dbReference type="InterPro" id="IPR001841">
    <property type="entry name" value="Znf_RING"/>
</dbReference>
<dbReference type="PROSITE" id="PS00518">
    <property type="entry name" value="ZF_RING_1"/>
    <property type="match status" value="1"/>
</dbReference>
<feature type="compositionally biased region" description="Basic and acidic residues" evidence="8">
    <location>
        <begin position="209"/>
        <end position="222"/>
    </location>
</feature>
<dbReference type="SUPFAM" id="SSF57667">
    <property type="entry name" value="beta-beta-alpha zinc fingers"/>
    <property type="match status" value="1"/>
</dbReference>
<evidence type="ECO:0000256" key="3">
    <source>
        <dbReference type="ARBA" id="ARBA00022737"/>
    </source>
</evidence>
<dbReference type="OrthoDB" id="6105938at2759"/>
<feature type="region of interest" description="Disordered" evidence="8">
    <location>
        <begin position="291"/>
        <end position="403"/>
    </location>
</feature>
<accession>A0A8S0X713</accession>
<dbReference type="PROSITE" id="PS00028">
    <property type="entry name" value="ZINC_FINGER_C2H2_1"/>
    <property type="match status" value="1"/>
</dbReference>
<evidence type="ECO:0000256" key="6">
    <source>
        <dbReference type="ARBA" id="ARBA00023242"/>
    </source>
</evidence>
<feature type="region of interest" description="Disordered" evidence="8">
    <location>
        <begin position="202"/>
        <end position="233"/>
    </location>
</feature>
<dbReference type="InterPro" id="IPR050888">
    <property type="entry name" value="ZnF_C2H2-type_TF"/>
</dbReference>